<name>A0ABQ1SBG8_9FLAO</name>
<dbReference type="Gene3D" id="3.30.70.20">
    <property type="match status" value="2"/>
</dbReference>
<dbReference type="Proteomes" id="UP000599179">
    <property type="component" value="Unassembled WGS sequence"/>
</dbReference>
<proteinExistence type="predicted"/>
<dbReference type="NCBIfam" id="TIGR04519">
    <property type="entry name" value="MoCo_extend_TAT"/>
    <property type="match status" value="1"/>
</dbReference>
<feature type="compositionally biased region" description="Basic and acidic residues" evidence="1">
    <location>
        <begin position="1"/>
        <end position="16"/>
    </location>
</feature>
<protein>
    <submittedName>
        <fullName evidence="3">Quinol:cytochrome C oxidoreductase</fullName>
    </submittedName>
</protein>
<dbReference type="PROSITE" id="PS51379">
    <property type="entry name" value="4FE4S_FER_2"/>
    <property type="match status" value="2"/>
</dbReference>
<gene>
    <name evidence="3" type="primary">actB</name>
    <name evidence="3" type="ORF">GCM10010832_01360</name>
</gene>
<evidence type="ECO:0000313" key="3">
    <source>
        <dbReference type="EMBL" id="GGE24416.1"/>
    </source>
</evidence>
<dbReference type="Gene3D" id="3.40.50.740">
    <property type="match status" value="1"/>
</dbReference>
<dbReference type="EMBL" id="BMGM01000001">
    <property type="protein sequence ID" value="GGE24416.1"/>
    <property type="molecule type" value="Genomic_DNA"/>
</dbReference>
<comment type="caution">
    <text evidence="3">The sequence shown here is derived from an EMBL/GenBank/DDBJ whole genome shotgun (WGS) entry which is preliminary data.</text>
</comment>
<reference evidence="4" key="1">
    <citation type="journal article" date="2019" name="Int. J. Syst. Evol. Microbiol.">
        <title>The Global Catalogue of Microorganisms (GCM) 10K type strain sequencing project: providing services to taxonomists for standard genome sequencing and annotation.</title>
        <authorList>
            <consortium name="The Broad Institute Genomics Platform"/>
            <consortium name="The Broad Institute Genome Sequencing Center for Infectious Disease"/>
            <person name="Wu L."/>
            <person name="Ma J."/>
        </authorList>
    </citation>
    <scope>NUCLEOTIDE SEQUENCE [LARGE SCALE GENOMIC DNA]</scope>
    <source>
        <strain evidence="4">CGMCC 1.12931</strain>
    </source>
</reference>
<dbReference type="SUPFAM" id="SSF53706">
    <property type="entry name" value="Formate dehydrogenase/DMSO reductase, domains 1-3"/>
    <property type="match status" value="1"/>
</dbReference>
<dbReference type="PANTHER" id="PTHR42783">
    <property type="entry name" value="GLUTAMATE SYNTHASE [NADPH] SMALL CHAIN"/>
    <property type="match status" value="1"/>
</dbReference>
<dbReference type="RefSeq" id="WP_188457152.1">
    <property type="nucleotide sequence ID" value="NZ_BMGM01000001.1"/>
</dbReference>
<dbReference type="InterPro" id="IPR030948">
    <property type="entry name" value="TAT_var_transloc_signal_dom"/>
</dbReference>
<evidence type="ECO:0000256" key="1">
    <source>
        <dbReference type="SAM" id="MobiDB-lite"/>
    </source>
</evidence>
<feature type="region of interest" description="Disordered" evidence="1">
    <location>
        <begin position="1"/>
        <end position="20"/>
    </location>
</feature>
<dbReference type="InterPro" id="IPR017896">
    <property type="entry name" value="4Fe4S_Fe-S-bd"/>
</dbReference>
<accession>A0ABQ1SBG8</accession>
<sequence>MSSEKKYWKSEEELKENSPIVSSLEQNEFVEHIPADEFLGDKNKLENSSTSRRDFLKYVGFSTAAASLAACEGPVIKSIPYVVQPERLVPGVADYYASTIADGFDFASVLVKTREGRPIKIETNKEAGVMSAGKARIHASVLSLYDVKRLQNPTIGGQPTTWSAFDDAIKVKMEKLGDKPVVFLTQTLASPSTKKLINKFVEQYPNTKHVVYDAVSESAALDAFQQKYGFRALPNYDFSKAETIVSVGADFLGDWQGGSFDSGYSQSRVPKDGKMSKHVQFEANMTLSGANSDTRIAAKPSVQKHVLVELYNQIVGKVGNTNLNEKQAKAVASAAQQLKQAGSKGVVLCGINEVEAQMMAMEINETLNSSLVDVQNPRMIRQGNDQKVASLVKDMNAGKIGGLMMVGVNPAYSLPNADTFKTGLEKVDLVVDFAMKADETAMLSEFVAATPHYLESWGDVQFTKKNFSLVQPTIKPVFNTRQFQDCLLKWTGSNENYYEYLKSSFSEDFPDNSWNRTLHDGFFTANVNEVVSESEDDEDEIEVASFNASQAANSLLKANEGLELTLYTKTGLGDGQQANNPWLQEFPDPITRTSWDNYLTISKADAERLELENRNVANGALDGSYAKVTVNGVTLEKVPVYIQPGQAVGSVGLAVGYGRTEAIQDEMQVGINAYPLYQNFKAVQQVEIEKVSGNHEFACVQLHNTMMGRRDIIKETSLEIFNTKDKDVWNKIPEVSLDHQETAVDNPDVDLWDEFDRSIGHHFNLSIDLNACTGCGACVIACHSENNVPVVGKEEVRKSRDMHWLRIDRYYSSEDTLNEDYDKKNNIQGLGSALSEFAELENPAEESVEVVFQPVMCQHCNHAPCETVCPVAASAHGRQGQNHMTYNRCVGTRYCANNCPYKVRRFNWFKYNQNDEFDYHMNNDLGRMVLNPDVTVRARGVMEKCSMCIQMTQKTILDAKREGREIKDGEFQTACSNACDNGAIVFGDINDEESVVYQKTQEDRKYHLLEYLGTKPNVLYQTKVRNTTEA</sequence>
<keyword evidence="4" id="KW-1185">Reference proteome</keyword>
<organism evidence="3 4">
    <name type="scientific">Psychroflexus planctonicus</name>
    <dbReference type="NCBI Taxonomy" id="1526575"/>
    <lineage>
        <taxon>Bacteria</taxon>
        <taxon>Pseudomonadati</taxon>
        <taxon>Bacteroidota</taxon>
        <taxon>Flavobacteriia</taxon>
        <taxon>Flavobacteriales</taxon>
        <taxon>Flavobacteriaceae</taxon>
        <taxon>Psychroflexus</taxon>
    </lineage>
</organism>
<feature type="domain" description="4Fe-4S ferredoxin-type" evidence="2">
    <location>
        <begin position="763"/>
        <end position="793"/>
    </location>
</feature>
<feature type="domain" description="4Fe-4S ferredoxin-type" evidence="2">
    <location>
        <begin position="880"/>
        <end position="909"/>
    </location>
</feature>
<dbReference type="Pfam" id="PF13247">
    <property type="entry name" value="Fer4_11"/>
    <property type="match status" value="1"/>
</dbReference>
<dbReference type="CDD" id="cd10551">
    <property type="entry name" value="PsrB"/>
    <property type="match status" value="1"/>
</dbReference>
<evidence type="ECO:0000259" key="2">
    <source>
        <dbReference type="PROSITE" id="PS51379"/>
    </source>
</evidence>
<evidence type="ECO:0000313" key="4">
    <source>
        <dbReference type="Proteomes" id="UP000599179"/>
    </source>
</evidence>
<dbReference type="SUPFAM" id="SSF54862">
    <property type="entry name" value="4Fe-4S ferredoxins"/>
    <property type="match status" value="1"/>
</dbReference>
<dbReference type="PANTHER" id="PTHR42783:SF3">
    <property type="entry name" value="GLUTAMATE SYNTHASE [NADPH] SMALL CHAIN-RELATED"/>
    <property type="match status" value="1"/>
</dbReference>